<sequence length="269" mass="29835">MNYPTLFSFNEAGLAAFEKVFANQIPDGAVDALDSNLVSRVPGTRSFSVTRFSSAKEMARAVLDAMGTAEALQLLSDTGLWAWLTFVMRDQLFRKSPDGSWKVGEVHRWYPSNPNDWQKGQRHLVRMPVLLLQSLGDAADHLLCGEPSRLPEIREQLTSQQDMFNPVFQRVARALYFDDASGNLKRGAGGKTAGTPRRLARVRQQLDVTWDLEDLEPEKIIDLLPKEFDRFKPKALVARNAGIEEQSTTASPYDPPSASAGHSSATSKA</sequence>
<gene>
    <name evidence="2" type="ORF">ENJ12_12020</name>
</gene>
<name>A0A831RZ05_9GAMM</name>
<organism evidence="2">
    <name type="scientific">Thiolapillus brandeum</name>
    <dbReference type="NCBI Taxonomy" id="1076588"/>
    <lineage>
        <taxon>Bacteria</taxon>
        <taxon>Pseudomonadati</taxon>
        <taxon>Pseudomonadota</taxon>
        <taxon>Gammaproteobacteria</taxon>
        <taxon>Chromatiales</taxon>
        <taxon>Sedimenticolaceae</taxon>
        <taxon>Thiolapillus</taxon>
    </lineage>
</organism>
<dbReference type="AlphaFoldDB" id="A0A831RZ05"/>
<reference evidence="2" key="1">
    <citation type="journal article" date="2020" name="mSystems">
        <title>Genome- and Community-Level Interaction Insights into Carbon Utilization and Element Cycling Functions of Hydrothermarchaeota in Hydrothermal Sediment.</title>
        <authorList>
            <person name="Zhou Z."/>
            <person name="Liu Y."/>
            <person name="Xu W."/>
            <person name="Pan J."/>
            <person name="Luo Z.H."/>
            <person name="Li M."/>
        </authorList>
    </citation>
    <scope>NUCLEOTIDE SEQUENCE [LARGE SCALE GENOMIC DNA]</scope>
    <source>
        <strain evidence="2">HyVt-458</strain>
    </source>
</reference>
<feature type="region of interest" description="Disordered" evidence="1">
    <location>
        <begin position="240"/>
        <end position="269"/>
    </location>
</feature>
<proteinExistence type="predicted"/>
<protein>
    <submittedName>
        <fullName evidence="2">Uncharacterized protein</fullName>
    </submittedName>
</protein>
<comment type="caution">
    <text evidence="2">The sequence shown here is derived from an EMBL/GenBank/DDBJ whole genome shotgun (WGS) entry which is preliminary data.</text>
</comment>
<feature type="compositionally biased region" description="Polar residues" evidence="1">
    <location>
        <begin position="260"/>
        <end position="269"/>
    </location>
</feature>
<evidence type="ECO:0000256" key="1">
    <source>
        <dbReference type="SAM" id="MobiDB-lite"/>
    </source>
</evidence>
<evidence type="ECO:0000313" key="2">
    <source>
        <dbReference type="EMBL" id="HEC07574.1"/>
    </source>
</evidence>
<dbReference type="EMBL" id="DRLF01000412">
    <property type="protein sequence ID" value="HEC07574.1"/>
    <property type="molecule type" value="Genomic_DNA"/>
</dbReference>
<accession>A0A831RZ05</accession>
<dbReference type="Proteomes" id="UP000886339">
    <property type="component" value="Unassembled WGS sequence"/>
</dbReference>